<dbReference type="PANTHER" id="PTHR43333">
    <property type="entry name" value="2-HACID_DH_C DOMAIN-CONTAINING PROTEIN"/>
    <property type="match status" value="1"/>
</dbReference>
<keyword evidence="2" id="KW-0520">NAD</keyword>
<dbReference type="Pfam" id="PF02826">
    <property type="entry name" value="2-Hacid_dh_C"/>
    <property type="match status" value="1"/>
</dbReference>
<dbReference type="PANTHER" id="PTHR43333:SF1">
    <property type="entry name" value="D-ISOMER SPECIFIC 2-HYDROXYACID DEHYDROGENASE NAD-BINDING DOMAIN-CONTAINING PROTEIN"/>
    <property type="match status" value="1"/>
</dbReference>
<dbReference type="Proteomes" id="UP001296943">
    <property type="component" value="Unassembled WGS sequence"/>
</dbReference>
<dbReference type="RefSeq" id="WP_204501978.1">
    <property type="nucleotide sequence ID" value="NZ_JAFBDR010000030.1"/>
</dbReference>
<feature type="domain" description="D-isomer specific 2-hydroxyacid dehydrogenase NAD-binding" evidence="3">
    <location>
        <begin position="104"/>
        <end position="276"/>
    </location>
</feature>
<evidence type="ECO:0000259" key="3">
    <source>
        <dbReference type="Pfam" id="PF02826"/>
    </source>
</evidence>
<dbReference type="EMBL" id="JAFBDR010000030">
    <property type="protein sequence ID" value="MBM7573330.1"/>
    <property type="molecule type" value="Genomic_DNA"/>
</dbReference>
<proteinExistence type="predicted"/>
<dbReference type="InterPro" id="IPR036291">
    <property type="entry name" value="NAD(P)-bd_dom_sf"/>
</dbReference>
<evidence type="ECO:0000256" key="2">
    <source>
        <dbReference type="ARBA" id="ARBA00023027"/>
    </source>
</evidence>
<accession>A0ABS2N611</accession>
<protein>
    <submittedName>
        <fullName evidence="4">Phosphoglycerate dehydrogenase-like enzyme</fullName>
    </submittedName>
</protein>
<name>A0ABS2N611_9BACI</name>
<organism evidence="4 5">
    <name type="scientific">Aquibacillus albus</name>
    <dbReference type="NCBI Taxonomy" id="1168171"/>
    <lineage>
        <taxon>Bacteria</taxon>
        <taxon>Bacillati</taxon>
        <taxon>Bacillota</taxon>
        <taxon>Bacilli</taxon>
        <taxon>Bacillales</taxon>
        <taxon>Bacillaceae</taxon>
        <taxon>Aquibacillus</taxon>
    </lineage>
</organism>
<reference evidence="4 5" key="1">
    <citation type="submission" date="2021-01" db="EMBL/GenBank/DDBJ databases">
        <title>Genomic Encyclopedia of Type Strains, Phase IV (KMG-IV): sequencing the most valuable type-strain genomes for metagenomic binning, comparative biology and taxonomic classification.</title>
        <authorList>
            <person name="Goeker M."/>
        </authorList>
    </citation>
    <scope>NUCLEOTIDE SEQUENCE [LARGE SCALE GENOMIC DNA]</scope>
    <source>
        <strain evidence="4 5">DSM 23711</strain>
    </source>
</reference>
<evidence type="ECO:0000313" key="4">
    <source>
        <dbReference type="EMBL" id="MBM7573330.1"/>
    </source>
</evidence>
<evidence type="ECO:0000256" key="1">
    <source>
        <dbReference type="ARBA" id="ARBA00023002"/>
    </source>
</evidence>
<sequence length="311" mass="34679">MELNNLLISGNLIEEIQSILDEKDISKNVRYKDENEVTEDDLEWADAYVGFKPKASLDFSKVKWVHSTGAGVDRFLDERNWDPGVLLTRTIASFGQKIAEYSLSYILRHLQKHNQFIQYQAKKEWNPVTPGILSEQRVVVFGTGEIGQVVANKLSSLGVSVTGVSASGSGKPYFDQVIAQNKDLTSYLSNANWVISTLPLTSDTNGMLDEKIFTKLNSAGFINVGRGKTVNTNHLLNALDDEKIHTAVLDVFEEEPLPQSSPFWEHDNVIITPHISAETTPAEAVACFLETLEKVEASENFKNQVDIDRGY</sequence>
<comment type="caution">
    <text evidence="4">The sequence shown here is derived from an EMBL/GenBank/DDBJ whole genome shotgun (WGS) entry which is preliminary data.</text>
</comment>
<dbReference type="CDD" id="cd05300">
    <property type="entry name" value="2-Hacid_dh_1"/>
    <property type="match status" value="1"/>
</dbReference>
<dbReference type="InterPro" id="IPR006140">
    <property type="entry name" value="D-isomer_DH_NAD-bd"/>
</dbReference>
<gene>
    <name evidence="4" type="ORF">JOC48_003892</name>
</gene>
<evidence type="ECO:0000313" key="5">
    <source>
        <dbReference type="Proteomes" id="UP001296943"/>
    </source>
</evidence>
<keyword evidence="5" id="KW-1185">Reference proteome</keyword>
<keyword evidence="1" id="KW-0560">Oxidoreductase</keyword>
<dbReference type="SUPFAM" id="SSF51735">
    <property type="entry name" value="NAD(P)-binding Rossmann-fold domains"/>
    <property type="match status" value="1"/>
</dbReference>
<dbReference type="Gene3D" id="3.40.50.720">
    <property type="entry name" value="NAD(P)-binding Rossmann-like Domain"/>
    <property type="match status" value="2"/>
</dbReference>